<reference evidence="1 2" key="1">
    <citation type="submission" date="2024-04" db="EMBL/GenBank/DDBJ databases">
        <title>genome sequences of Mucor flavus KT1a and Helicostylum pulchrum KT1b strains isolated from the surface of a dry-aged beef.</title>
        <authorList>
            <person name="Toyotome T."/>
            <person name="Hosono M."/>
            <person name="Torimaru M."/>
            <person name="Fukuda K."/>
            <person name="Mikami N."/>
        </authorList>
    </citation>
    <scope>NUCLEOTIDE SEQUENCE [LARGE SCALE GENOMIC DNA]</scope>
    <source>
        <strain evidence="1 2">KT1a</strain>
    </source>
</reference>
<evidence type="ECO:0008006" key="3">
    <source>
        <dbReference type="Google" id="ProtNLM"/>
    </source>
</evidence>
<evidence type="ECO:0000313" key="1">
    <source>
        <dbReference type="EMBL" id="GAA5817137.1"/>
    </source>
</evidence>
<name>A0ABP9ZDG6_9FUNG</name>
<comment type="caution">
    <text evidence="1">The sequence shown here is derived from an EMBL/GenBank/DDBJ whole genome shotgun (WGS) entry which is preliminary data.</text>
</comment>
<dbReference type="Proteomes" id="UP001473302">
    <property type="component" value="Unassembled WGS sequence"/>
</dbReference>
<protein>
    <recommendedName>
        <fullName evidence="3">Single-stranded DNA binding protein</fullName>
    </recommendedName>
</protein>
<evidence type="ECO:0000313" key="2">
    <source>
        <dbReference type="Proteomes" id="UP001473302"/>
    </source>
</evidence>
<proteinExistence type="predicted"/>
<organism evidence="1 2">
    <name type="scientific">Mucor flavus</name>
    <dbReference type="NCBI Taxonomy" id="439312"/>
    <lineage>
        <taxon>Eukaryota</taxon>
        <taxon>Fungi</taxon>
        <taxon>Fungi incertae sedis</taxon>
        <taxon>Mucoromycota</taxon>
        <taxon>Mucoromycotina</taxon>
        <taxon>Mucoromycetes</taxon>
        <taxon>Mucorales</taxon>
        <taxon>Mucorineae</taxon>
        <taxon>Mucoraceae</taxon>
        <taxon>Mucor</taxon>
    </lineage>
</organism>
<gene>
    <name evidence="1" type="ORF">MFLAVUS_010678</name>
</gene>
<keyword evidence="2" id="KW-1185">Reference proteome</keyword>
<dbReference type="EMBL" id="BAABUK010000038">
    <property type="protein sequence ID" value="GAA5817137.1"/>
    <property type="molecule type" value="Genomic_DNA"/>
</dbReference>
<sequence length="120" mass="13622">MNRSKLLVEAKTIYDQVMGMDINKQNQDLLRITNIQIMGLEALVLSLNTAGDHLYIASSIESYTLLSTASQFQTESESVVGKLFDFKNYTLNTADIIKQKFNDKKEKETKIKLIRTTLVS</sequence>
<accession>A0ABP9ZDG6</accession>